<evidence type="ECO:0000256" key="2">
    <source>
        <dbReference type="ARBA" id="ARBA00009245"/>
    </source>
</evidence>
<dbReference type="GO" id="GO:0016251">
    <property type="term" value="F:RNA polymerase II general transcription initiation factor activity"/>
    <property type="evidence" value="ECO:0007669"/>
    <property type="project" value="TreeGrafter"/>
</dbReference>
<proteinExistence type="inferred from homology"/>
<evidence type="ECO:0000259" key="7">
    <source>
        <dbReference type="Pfam" id="PF00808"/>
    </source>
</evidence>
<dbReference type="Proteomes" id="UP000695007">
    <property type="component" value="Unplaced"/>
</dbReference>
<dbReference type="InterPro" id="IPR009072">
    <property type="entry name" value="Histone-fold"/>
</dbReference>
<dbReference type="InterPro" id="IPR003958">
    <property type="entry name" value="CBFA_NFYB_domain"/>
</dbReference>
<evidence type="ECO:0000256" key="4">
    <source>
        <dbReference type="ARBA" id="ARBA00023242"/>
    </source>
</evidence>
<dbReference type="KEGG" id="csol:105359859"/>
<dbReference type="GO" id="GO:0046982">
    <property type="term" value="F:protein heterodimerization activity"/>
    <property type="evidence" value="ECO:0007669"/>
    <property type="project" value="InterPro"/>
</dbReference>
<gene>
    <name evidence="9" type="primary">LOC105359859</name>
</gene>
<dbReference type="AlphaFoldDB" id="A0AAJ6VKG9"/>
<reference evidence="9" key="1">
    <citation type="submission" date="2025-08" db="UniProtKB">
        <authorList>
            <consortium name="RefSeq"/>
        </authorList>
    </citation>
    <scope>IDENTIFICATION</scope>
</reference>
<dbReference type="PANTHER" id="PTHR46138">
    <property type="entry name" value="PROTEIN DR1"/>
    <property type="match status" value="1"/>
</dbReference>
<comment type="subcellular location">
    <subcellularLocation>
        <location evidence="1">Nucleus</location>
    </subcellularLocation>
</comment>
<evidence type="ECO:0000256" key="3">
    <source>
        <dbReference type="ARBA" id="ARBA00018742"/>
    </source>
</evidence>
<comment type="similarity">
    <text evidence="2">Belongs to the NC2 beta/DR1 family.</text>
</comment>
<dbReference type="GO" id="GO:0051123">
    <property type="term" value="P:RNA polymerase II preinitiation complex assembly"/>
    <property type="evidence" value="ECO:0007669"/>
    <property type="project" value="TreeGrafter"/>
</dbReference>
<protein>
    <recommendedName>
        <fullName evidence="3">Protein Dr1</fullName>
    </recommendedName>
    <alternativeName>
        <fullName evidence="6">Down-regulator of transcription 1</fullName>
    </alternativeName>
    <alternativeName>
        <fullName evidence="5">Negative cofactor 2-beta</fullName>
    </alternativeName>
</protein>
<name>A0AAJ6VKG9_9HYME</name>
<dbReference type="GeneID" id="105359859"/>
<dbReference type="RefSeq" id="XP_011494885.1">
    <property type="nucleotide sequence ID" value="XM_011496583.1"/>
</dbReference>
<sequence length="197" mass="22632">MMITHALKEIPYTIIFLKQSNLLGKKLKIYFLRAGMSPPEDDELTLPRASINKMIKEILPHVRVANESRELILNCCTEFIHLISSEANDICNQQQKKTINAEHILQALEKLGFSDYSAEAEAVLRDCKAVAAKRRRQSTRLENLGIPEEELLRQQQELFAKAREEQAVAEQIQWQQLQAVSQMSSMMNNDNDQDDYS</sequence>
<evidence type="ECO:0000256" key="6">
    <source>
        <dbReference type="ARBA" id="ARBA00032651"/>
    </source>
</evidence>
<dbReference type="InterPro" id="IPR042225">
    <property type="entry name" value="Ncb2"/>
</dbReference>
<dbReference type="CDD" id="cd22905">
    <property type="entry name" value="HFD_Dr1"/>
    <property type="match status" value="1"/>
</dbReference>
<dbReference type="CTD" id="34875"/>
<dbReference type="FunFam" id="1.10.20.10:FF:000019">
    <property type="entry name" value="Negative cofactor 2 beta"/>
    <property type="match status" value="1"/>
</dbReference>
<evidence type="ECO:0000313" key="8">
    <source>
        <dbReference type="Proteomes" id="UP000695007"/>
    </source>
</evidence>
<keyword evidence="8" id="KW-1185">Reference proteome</keyword>
<dbReference type="SUPFAM" id="SSF47113">
    <property type="entry name" value="Histone-fold"/>
    <property type="match status" value="1"/>
</dbReference>
<accession>A0AAJ6VKG9</accession>
<dbReference type="PANTHER" id="PTHR46138:SF1">
    <property type="entry name" value="PROTEIN DR1"/>
    <property type="match status" value="1"/>
</dbReference>
<dbReference type="GO" id="GO:0000122">
    <property type="term" value="P:negative regulation of transcription by RNA polymerase II"/>
    <property type="evidence" value="ECO:0007669"/>
    <property type="project" value="InterPro"/>
</dbReference>
<evidence type="ECO:0000313" key="9">
    <source>
        <dbReference type="RefSeq" id="XP_011494885.1"/>
    </source>
</evidence>
<dbReference type="Gene3D" id="1.10.20.10">
    <property type="entry name" value="Histone, subunit A"/>
    <property type="match status" value="1"/>
</dbReference>
<dbReference type="GO" id="GO:0017025">
    <property type="term" value="F:TBP-class protein binding"/>
    <property type="evidence" value="ECO:0007669"/>
    <property type="project" value="TreeGrafter"/>
</dbReference>
<evidence type="ECO:0000256" key="1">
    <source>
        <dbReference type="ARBA" id="ARBA00004123"/>
    </source>
</evidence>
<feature type="domain" description="Transcription factor CBF/NF-Y/archaeal histone" evidence="7">
    <location>
        <begin position="45"/>
        <end position="108"/>
    </location>
</feature>
<keyword evidence="4" id="KW-0539">Nucleus</keyword>
<evidence type="ECO:0000256" key="5">
    <source>
        <dbReference type="ARBA" id="ARBA00030451"/>
    </source>
</evidence>
<organism evidence="8 9">
    <name type="scientific">Ceratosolen solmsi marchali</name>
    <dbReference type="NCBI Taxonomy" id="326594"/>
    <lineage>
        <taxon>Eukaryota</taxon>
        <taxon>Metazoa</taxon>
        <taxon>Ecdysozoa</taxon>
        <taxon>Arthropoda</taxon>
        <taxon>Hexapoda</taxon>
        <taxon>Insecta</taxon>
        <taxon>Pterygota</taxon>
        <taxon>Neoptera</taxon>
        <taxon>Endopterygota</taxon>
        <taxon>Hymenoptera</taxon>
        <taxon>Apocrita</taxon>
        <taxon>Proctotrupomorpha</taxon>
        <taxon>Chalcidoidea</taxon>
        <taxon>Agaonidae</taxon>
        <taxon>Agaoninae</taxon>
        <taxon>Ceratosolen</taxon>
    </lineage>
</organism>
<dbReference type="GO" id="GO:0017054">
    <property type="term" value="C:negative cofactor 2 complex"/>
    <property type="evidence" value="ECO:0007669"/>
    <property type="project" value="InterPro"/>
</dbReference>
<dbReference type="Pfam" id="PF00808">
    <property type="entry name" value="CBFD_NFYB_HMF"/>
    <property type="match status" value="1"/>
</dbReference>